<organism evidence="2 3">
    <name type="scientific">Pseudocercospora fuligena</name>
    <dbReference type="NCBI Taxonomy" id="685502"/>
    <lineage>
        <taxon>Eukaryota</taxon>
        <taxon>Fungi</taxon>
        <taxon>Dikarya</taxon>
        <taxon>Ascomycota</taxon>
        <taxon>Pezizomycotina</taxon>
        <taxon>Dothideomycetes</taxon>
        <taxon>Dothideomycetidae</taxon>
        <taxon>Mycosphaerellales</taxon>
        <taxon>Mycosphaerellaceae</taxon>
        <taxon>Pseudocercospora</taxon>
    </lineage>
</organism>
<dbReference type="OrthoDB" id="10502317at2759"/>
<feature type="region of interest" description="Disordered" evidence="1">
    <location>
        <begin position="158"/>
        <end position="178"/>
    </location>
</feature>
<comment type="caution">
    <text evidence="2">The sequence shown here is derived from an EMBL/GenBank/DDBJ whole genome shotgun (WGS) entry which is preliminary data.</text>
</comment>
<gene>
    <name evidence="2" type="ORF">HII31_09388</name>
</gene>
<dbReference type="Proteomes" id="UP000660729">
    <property type="component" value="Unassembled WGS sequence"/>
</dbReference>
<dbReference type="AlphaFoldDB" id="A0A8H6VF88"/>
<name>A0A8H6VF88_9PEZI</name>
<sequence>MGNSNSRGYSIRDAEREQHLKGNVHVIGRVPAHLVAQHQKNALETQQQRRLLEHQNQAMHHQMHGDIFHRLGKIEAGVKNLTRLAYGGTMGSSSGGSSSEKKAKARHGVQGNPVELTADNVKAAAVQAAAGDEAIAAPANDVQVPEGVYPPKARHRRALAPPTHGSRALGMHRGPPWRATRARARAARTRMGWYVG</sequence>
<reference evidence="2" key="1">
    <citation type="submission" date="2020-04" db="EMBL/GenBank/DDBJ databases">
        <title>Draft genome resource of the tomato pathogen Pseudocercospora fuligena.</title>
        <authorList>
            <person name="Zaccaron A."/>
        </authorList>
    </citation>
    <scope>NUCLEOTIDE SEQUENCE</scope>
    <source>
        <strain evidence="2">PF001</strain>
    </source>
</reference>
<feature type="region of interest" description="Disordered" evidence="1">
    <location>
        <begin position="90"/>
        <end position="110"/>
    </location>
</feature>
<evidence type="ECO:0000313" key="2">
    <source>
        <dbReference type="EMBL" id="KAF7189235.1"/>
    </source>
</evidence>
<dbReference type="EMBL" id="JABCIY010000193">
    <property type="protein sequence ID" value="KAF7189235.1"/>
    <property type="molecule type" value="Genomic_DNA"/>
</dbReference>
<evidence type="ECO:0000256" key="1">
    <source>
        <dbReference type="SAM" id="MobiDB-lite"/>
    </source>
</evidence>
<accession>A0A8H6VF88</accession>
<protein>
    <submittedName>
        <fullName evidence="2">Uncharacterized protein</fullName>
    </submittedName>
</protein>
<proteinExistence type="predicted"/>
<evidence type="ECO:0000313" key="3">
    <source>
        <dbReference type="Proteomes" id="UP000660729"/>
    </source>
</evidence>
<keyword evidence="3" id="KW-1185">Reference proteome</keyword>